<organism evidence="10 11">
    <name type="scientific">Prosthecobacter dejongeii</name>
    <dbReference type="NCBI Taxonomy" id="48465"/>
    <lineage>
        <taxon>Bacteria</taxon>
        <taxon>Pseudomonadati</taxon>
        <taxon>Verrucomicrobiota</taxon>
        <taxon>Verrucomicrobiia</taxon>
        <taxon>Verrucomicrobiales</taxon>
        <taxon>Verrucomicrobiaceae</taxon>
        <taxon>Prosthecobacter</taxon>
    </lineage>
</organism>
<name>A0A7W7YIN4_9BACT</name>
<proteinExistence type="inferred from homology"/>
<dbReference type="AlphaFoldDB" id="A0A7W7YIN4"/>
<dbReference type="PANTHER" id="PTHR43029:SF10">
    <property type="entry name" value="AMMONIUM TRANSPORTER MEP2"/>
    <property type="match status" value="1"/>
</dbReference>
<dbReference type="GO" id="GO:0008519">
    <property type="term" value="F:ammonium channel activity"/>
    <property type="evidence" value="ECO:0007669"/>
    <property type="project" value="InterPro"/>
</dbReference>
<dbReference type="GO" id="GO:0005886">
    <property type="term" value="C:plasma membrane"/>
    <property type="evidence" value="ECO:0007669"/>
    <property type="project" value="TreeGrafter"/>
</dbReference>
<keyword evidence="11" id="KW-1185">Reference proteome</keyword>
<feature type="domain" description="Ammonium transporter AmtB-like" evidence="9">
    <location>
        <begin position="1"/>
        <end position="78"/>
    </location>
</feature>
<keyword evidence="7" id="KW-0924">Ammonia transport</keyword>
<dbReference type="Pfam" id="PF00909">
    <property type="entry name" value="Ammonium_transp"/>
    <property type="match status" value="1"/>
</dbReference>
<evidence type="ECO:0000256" key="2">
    <source>
        <dbReference type="ARBA" id="ARBA00005887"/>
    </source>
</evidence>
<sequence length="80" mass="8422">MGAILTGVFADEKANSIVAGLKEGLLMNQLKAVALTILWSVAATVVITIIVKLLVGLRPTPEVEQIGLDLAEHGEAGYEH</sequence>
<comment type="subcellular location">
    <subcellularLocation>
        <location evidence="1">Membrane</location>
        <topology evidence="1">Multi-pass membrane protein</topology>
    </subcellularLocation>
</comment>
<evidence type="ECO:0000256" key="4">
    <source>
        <dbReference type="ARBA" id="ARBA00022692"/>
    </source>
</evidence>
<accession>A0A7W7YIN4</accession>
<feature type="transmembrane region" description="Helical" evidence="8">
    <location>
        <begin position="32"/>
        <end position="55"/>
    </location>
</feature>
<keyword evidence="6 8" id="KW-0472">Membrane</keyword>
<dbReference type="InterPro" id="IPR029020">
    <property type="entry name" value="Ammonium/urea_transptr"/>
</dbReference>
<dbReference type="SUPFAM" id="SSF111352">
    <property type="entry name" value="Ammonium transporter"/>
    <property type="match status" value="1"/>
</dbReference>
<dbReference type="InterPro" id="IPR001905">
    <property type="entry name" value="Ammonium_transpt"/>
</dbReference>
<evidence type="ECO:0000256" key="3">
    <source>
        <dbReference type="ARBA" id="ARBA00022448"/>
    </source>
</evidence>
<protein>
    <submittedName>
        <fullName evidence="10">Ammonia channel protein AmtB</fullName>
    </submittedName>
</protein>
<reference evidence="10 11" key="1">
    <citation type="submission" date="2020-08" db="EMBL/GenBank/DDBJ databases">
        <title>Genomic Encyclopedia of Type Strains, Phase IV (KMG-IV): sequencing the most valuable type-strain genomes for metagenomic binning, comparative biology and taxonomic classification.</title>
        <authorList>
            <person name="Goeker M."/>
        </authorList>
    </citation>
    <scope>NUCLEOTIDE SEQUENCE [LARGE SCALE GENOMIC DNA]</scope>
    <source>
        <strain evidence="10 11">DSM 12251</strain>
    </source>
</reference>
<comment type="caution">
    <text evidence="10">The sequence shown here is derived from an EMBL/GenBank/DDBJ whole genome shotgun (WGS) entry which is preliminary data.</text>
</comment>
<dbReference type="PANTHER" id="PTHR43029">
    <property type="entry name" value="AMMONIUM TRANSPORTER MEP2"/>
    <property type="match status" value="1"/>
</dbReference>
<evidence type="ECO:0000313" key="11">
    <source>
        <dbReference type="Proteomes" id="UP000534294"/>
    </source>
</evidence>
<evidence type="ECO:0000313" key="10">
    <source>
        <dbReference type="EMBL" id="MBB5036854.1"/>
    </source>
</evidence>
<dbReference type="Gene3D" id="1.10.3430.10">
    <property type="entry name" value="Ammonium transporter AmtB like domains"/>
    <property type="match status" value="1"/>
</dbReference>
<keyword evidence="4 8" id="KW-0812">Transmembrane</keyword>
<gene>
    <name evidence="10" type="ORF">HNQ64_001096</name>
</gene>
<keyword evidence="3" id="KW-0813">Transport</keyword>
<dbReference type="InterPro" id="IPR024041">
    <property type="entry name" value="NH4_transpt_AmtB-like_dom"/>
</dbReference>
<evidence type="ECO:0000259" key="9">
    <source>
        <dbReference type="Pfam" id="PF00909"/>
    </source>
</evidence>
<comment type="similarity">
    <text evidence="2">Belongs to the ammonia transporter channel (TC 1.A.11.2) family.</text>
</comment>
<evidence type="ECO:0000256" key="1">
    <source>
        <dbReference type="ARBA" id="ARBA00004141"/>
    </source>
</evidence>
<dbReference type="Proteomes" id="UP000534294">
    <property type="component" value="Unassembled WGS sequence"/>
</dbReference>
<evidence type="ECO:0000256" key="5">
    <source>
        <dbReference type="ARBA" id="ARBA00022989"/>
    </source>
</evidence>
<keyword evidence="5 8" id="KW-1133">Transmembrane helix</keyword>
<evidence type="ECO:0000256" key="6">
    <source>
        <dbReference type="ARBA" id="ARBA00023136"/>
    </source>
</evidence>
<dbReference type="EMBL" id="JACHIF010000002">
    <property type="protein sequence ID" value="MBB5036854.1"/>
    <property type="molecule type" value="Genomic_DNA"/>
</dbReference>
<evidence type="ECO:0000256" key="8">
    <source>
        <dbReference type="SAM" id="Phobius"/>
    </source>
</evidence>
<evidence type="ECO:0000256" key="7">
    <source>
        <dbReference type="ARBA" id="ARBA00023177"/>
    </source>
</evidence>